<proteinExistence type="evidence at transcript level"/>
<name>C1LUV4_SCHJA</name>
<evidence type="ECO:0000259" key="5">
    <source>
        <dbReference type="Pfam" id="PF01775"/>
    </source>
</evidence>
<accession>C1LUV4</accession>
<dbReference type="GO" id="GO:0003735">
    <property type="term" value="F:structural constituent of ribosome"/>
    <property type="evidence" value="ECO:0007669"/>
    <property type="project" value="InterPro"/>
</dbReference>
<organism evidence="6">
    <name type="scientific">Schistosoma japonicum</name>
    <name type="common">Blood fluke</name>
    <dbReference type="NCBI Taxonomy" id="6182"/>
    <lineage>
        <taxon>Eukaryota</taxon>
        <taxon>Metazoa</taxon>
        <taxon>Spiralia</taxon>
        <taxon>Lophotrochozoa</taxon>
        <taxon>Platyhelminthes</taxon>
        <taxon>Trematoda</taxon>
        <taxon>Digenea</taxon>
        <taxon>Strigeidida</taxon>
        <taxon>Schistosomatoidea</taxon>
        <taxon>Schistosomatidae</taxon>
        <taxon>Schistosoma</taxon>
    </lineage>
</organism>
<evidence type="ECO:0000313" key="6">
    <source>
        <dbReference type="EMBL" id="CAX78482.1"/>
    </source>
</evidence>
<evidence type="ECO:0000256" key="2">
    <source>
        <dbReference type="ARBA" id="ARBA00022980"/>
    </source>
</evidence>
<dbReference type="FunFam" id="3.10.20.10:FF:000002">
    <property type="entry name" value="60S ribosomal protein L18a"/>
    <property type="match status" value="1"/>
</dbReference>
<reference evidence="6" key="1">
    <citation type="journal article" date="2009" name="Nature">
        <title>The Schistosoma japonicum genome reveals features of host-parasite interplay.</title>
        <authorList>
            <person name="Liu F."/>
            <person name="Zhou Y."/>
            <person name="Wang Z.Q."/>
            <person name="Lu G."/>
            <person name="Zheng H."/>
            <person name="Brindley P.J."/>
            <person name="McManus D.P."/>
            <person name="Blair D."/>
            <person name="Zhang Q.H."/>
            <person name="Zhong Y."/>
            <person name="Wang S."/>
            <person name="Han Z.G."/>
            <person name="Chen Z."/>
        </authorList>
    </citation>
    <scope>NUCLEOTIDE SEQUENCE</scope>
    <source>
        <strain evidence="6">Anhui</strain>
    </source>
</reference>
<dbReference type="InterPro" id="IPR028877">
    <property type="entry name" value="Ribosomal_eL20"/>
</dbReference>
<dbReference type="GO" id="GO:0005840">
    <property type="term" value="C:ribosome"/>
    <property type="evidence" value="ECO:0007669"/>
    <property type="project" value="UniProtKB-KW"/>
</dbReference>
<dbReference type="GO" id="GO:1990904">
    <property type="term" value="C:ribonucleoprotein complex"/>
    <property type="evidence" value="ECO:0007669"/>
    <property type="project" value="UniProtKB-KW"/>
</dbReference>
<keyword evidence="2 4" id="KW-0689">Ribosomal protein</keyword>
<gene>
    <name evidence="6" type="primary">RPL18A</name>
</gene>
<dbReference type="EMBL" id="FN322758">
    <property type="protein sequence ID" value="CAX78482.1"/>
    <property type="molecule type" value="mRNA"/>
</dbReference>
<evidence type="ECO:0000256" key="3">
    <source>
        <dbReference type="ARBA" id="ARBA00023274"/>
    </source>
</evidence>
<protein>
    <recommendedName>
        <fullName evidence="4">60S ribosomal protein L18a</fullName>
    </recommendedName>
</protein>
<evidence type="ECO:0000256" key="4">
    <source>
        <dbReference type="PIRNR" id="PIRNR002190"/>
    </source>
</evidence>
<dbReference type="Gene3D" id="3.10.20.10">
    <property type="match status" value="2"/>
</dbReference>
<dbReference type="FunFam" id="3.10.20.10:FF:000001">
    <property type="entry name" value="60S ribosomal protein L18a"/>
    <property type="match status" value="1"/>
</dbReference>
<dbReference type="Pfam" id="PF01775">
    <property type="entry name" value="Ribosomal_L18A"/>
    <property type="match status" value="1"/>
</dbReference>
<evidence type="ECO:0000256" key="1">
    <source>
        <dbReference type="ARBA" id="ARBA00009362"/>
    </source>
</evidence>
<feature type="domain" description="Large ribosomal subunit protein eL20" evidence="5">
    <location>
        <begin position="16"/>
        <end position="139"/>
    </location>
</feature>
<dbReference type="AlphaFoldDB" id="C1LUV4"/>
<dbReference type="PANTHER" id="PTHR10052">
    <property type="entry name" value="60S RIBOSOMAL PROTEIN L18A"/>
    <property type="match status" value="1"/>
</dbReference>
<comment type="similarity">
    <text evidence="1 4">Belongs to the eukaryotic ribosomal protein eL20 family.</text>
</comment>
<dbReference type="InterPro" id="IPR021138">
    <property type="entry name" value="Ribosomal_eL20_eukaryotes"/>
</dbReference>
<dbReference type="SUPFAM" id="SSF160374">
    <property type="entry name" value="RplX-like"/>
    <property type="match status" value="1"/>
</dbReference>
<reference evidence="6" key="2">
    <citation type="submission" date="2009-03" db="EMBL/GenBank/DDBJ databases">
        <authorList>
            <person name="Gang L."/>
        </authorList>
    </citation>
    <scope>NUCLEOTIDE SEQUENCE</scope>
    <source>
        <strain evidence="6">Anhui</strain>
    </source>
</reference>
<keyword evidence="3 4" id="KW-0687">Ribonucleoprotein</keyword>
<dbReference type="InterPro" id="IPR023573">
    <property type="entry name" value="Ribosomal_eL20_dom"/>
</dbReference>
<dbReference type="GO" id="GO:0006412">
    <property type="term" value="P:translation"/>
    <property type="evidence" value="ECO:0007669"/>
    <property type="project" value="InterPro"/>
</dbReference>
<dbReference type="HAMAP" id="MF_00273">
    <property type="entry name" value="Ribosomal_eL20"/>
    <property type="match status" value="1"/>
</dbReference>
<dbReference type="PIRSF" id="PIRSF002190">
    <property type="entry name" value="Ribosomal_L18a"/>
    <property type="match status" value="1"/>
</dbReference>
<sequence length="185" mass="21694">MGVFSIVCDMRANGELKLFSVVGRKLPTTKEPKPVPYRMRIFAPNSVVAKSRFWYFIRKLKKMKKGSGEIISCERIHPRKPLMVKNFGIWLRYDSRSGTHNMYKEYRGLTEESAVTQLYREMGARHRARAESIQVIKVEAIPASKCRRPYITQFHDSKLKFPLPHRVARPLHRPRFTTRRPTTAF</sequence>